<evidence type="ECO:0000313" key="16">
    <source>
        <dbReference type="Proteomes" id="UP000294772"/>
    </source>
</evidence>
<dbReference type="NCBIfam" id="NF003592">
    <property type="entry name" value="PRK05254.1-5"/>
    <property type="match status" value="1"/>
</dbReference>
<dbReference type="PANTHER" id="PTHR11264:SF0">
    <property type="entry name" value="URACIL-DNA GLYCOSYLASE"/>
    <property type="match status" value="1"/>
</dbReference>
<dbReference type="Proteomes" id="UP000294772">
    <property type="component" value="Unassembled WGS sequence"/>
</dbReference>
<dbReference type="NCBIfam" id="NF003591">
    <property type="entry name" value="PRK05254.1-4"/>
    <property type="match status" value="1"/>
</dbReference>
<dbReference type="CDD" id="cd10027">
    <property type="entry name" value="UDG-F1-like"/>
    <property type="match status" value="1"/>
</dbReference>
<reference evidence="14 16" key="2">
    <citation type="submission" date="2019-03" db="EMBL/GenBank/DDBJ databases">
        <title>Genomic Encyclopedia of Type Strains, Phase IV (KMG-IV): sequencing the most valuable type-strain genomes for metagenomic binning, comparative biology and taxonomic classification.</title>
        <authorList>
            <person name="Goeker M."/>
        </authorList>
    </citation>
    <scope>NUCLEOTIDE SEQUENCE [LARGE SCALE GENOMIC DNA]</scope>
    <source>
        <strain evidence="14 16">DSM 15264</strain>
    </source>
</reference>
<evidence type="ECO:0000256" key="3">
    <source>
        <dbReference type="ARBA" id="ARBA00008184"/>
    </source>
</evidence>
<keyword evidence="7 9" id="KW-0378">Hydrolase</keyword>
<dbReference type="InterPro" id="IPR002043">
    <property type="entry name" value="UDG_fam1"/>
</dbReference>
<feature type="active site" description="Proton acceptor" evidence="9 10">
    <location>
        <position position="86"/>
    </location>
</feature>
<dbReference type="RefSeq" id="WP_104359023.1">
    <property type="nucleotide sequence ID" value="NZ_CP064338.1"/>
</dbReference>
<dbReference type="EMBL" id="SLXF01000010">
    <property type="protein sequence ID" value="TCP04736.1"/>
    <property type="molecule type" value="Genomic_DNA"/>
</dbReference>
<comment type="catalytic activity">
    <reaction evidence="1 9 11">
        <text>Hydrolyzes single-stranded DNA or mismatched double-stranded DNA and polynucleotides, releasing free uracil.</text>
        <dbReference type="EC" id="3.2.2.27"/>
    </reaction>
</comment>
<dbReference type="InterPro" id="IPR036895">
    <property type="entry name" value="Uracil-DNA_glycosylase-like_sf"/>
</dbReference>
<dbReference type="EC" id="3.2.2.27" evidence="4 9"/>
<keyword evidence="9" id="KW-0963">Cytoplasm</keyword>
<accession>A0A2S5T0E8</accession>
<evidence type="ECO:0000256" key="4">
    <source>
        <dbReference type="ARBA" id="ARBA00012030"/>
    </source>
</evidence>
<comment type="caution">
    <text evidence="13">The sequence shown here is derived from an EMBL/GenBank/DDBJ whole genome shotgun (WGS) entry which is preliminary data.</text>
</comment>
<dbReference type="PANTHER" id="PTHR11264">
    <property type="entry name" value="URACIL-DNA GLYCOSYLASE"/>
    <property type="match status" value="1"/>
</dbReference>
<dbReference type="InterPro" id="IPR005122">
    <property type="entry name" value="Uracil-DNA_glycosylase-like"/>
</dbReference>
<comment type="similarity">
    <text evidence="3 9 11">Belongs to the uracil-DNA glycosylase (UDG) superfamily. UNG family.</text>
</comment>
<keyword evidence="6 9" id="KW-0227">DNA damage</keyword>
<gene>
    <name evidence="9" type="primary">ung</name>
    <name evidence="13" type="ORF">C1702_17605</name>
    <name evidence="14" type="ORF">EV676_11018</name>
</gene>
<evidence type="ECO:0000256" key="2">
    <source>
        <dbReference type="ARBA" id="ARBA00002631"/>
    </source>
</evidence>
<dbReference type="Proteomes" id="UP000239406">
    <property type="component" value="Unassembled WGS sequence"/>
</dbReference>
<evidence type="ECO:0000259" key="12">
    <source>
        <dbReference type="SMART" id="SM00986"/>
    </source>
</evidence>
<evidence type="ECO:0000256" key="8">
    <source>
        <dbReference type="ARBA" id="ARBA00023204"/>
    </source>
</evidence>
<dbReference type="NCBIfam" id="TIGR00628">
    <property type="entry name" value="ung"/>
    <property type="match status" value="1"/>
</dbReference>
<dbReference type="GO" id="GO:0005737">
    <property type="term" value="C:cytoplasm"/>
    <property type="evidence" value="ECO:0007669"/>
    <property type="project" value="UniProtKB-SubCell"/>
</dbReference>
<comment type="function">
    <text evidence="2 9 11">Excises uracil residues from the DNA which can arise as a result of misincorporation of dUMP residues by DNA polymerase or due to deamination of cytosine.</text>
</comment>
<dbReference type="SMART" id="SM00987">
    <property type="entry name" value="UreE_C"/>
    <property type="match status" value="1"/>
</dbReference>
<sequence length="246" mass="26517">MSTQAGLFAAEADNRLREPLAACFDRVGGRWRDTTEAFRASPVGQALIDFVDARVAAGAVVYPAQVFRALELTPLESVKVVILGQDPYHGPGQAQGLAFSVPAGVRLPPSLRNIYKEVAADTGAAVPKDGDLTRWARQGVLLLNTALTVEDGQPQSHAQRGWEALTDALIRQVSREAGPCVFLLWGAPAQRKRPLVDTTRHAVFTANHPSPLAATRPPQPFIGCRHFSAVNAWLAAHRPDVAPIAW</sequence>
<protein>
    <recommendedName>
        <fullName evidence="5 9">Uracil-DNA glycosylase</fullName>
        <shortName evidence="9">UDG</shortName>
        <ecNumber evidence="4 9">3.2.2.27</ecNumber>
    </recommendedName>
</protein>
<evidence type="ECO:0000256" key="7">
    <source>
        <dbReference type="ARBA" id="ARBA00022801"/>
    </source>
</evidence>
<reference evidence="13 15" key="1">
    <citation type="submission" date="2018-02" db="EMBL/GenBank/DDBJ databases">
        <title>Reclassifiation of [Polyangium] brachysporum DSM 7029 as Guopingzhaonella breviflexa gen. nov., sp. nov., a member of the family Comamonadaceae.</title>
        <authorList>
            <person name="Tang B."/>
        </authorList>
    </citation>
    <scope>NUCLEOTIDE SEQUENCE [LARGE SCALE GENOMIC DNA]</scope>
    <source>
        <strain evidence="13 15">DSM 15344</strain>
    </source>
</reference>
<comment type="subcellular location">
    <subcellularLocation>
        <location evidence="9">Cytoplasm</location>
    </subcellularLocation>
</comment>
<proteinExistence type="inferred from homology"/>
<dbReference type="GO" id="GO:0004844">
    <property type="term" value="F:uracil DNA N-glycosylase activity"/>
    <property type="evidence" value="ECO:0007669"/>
    <property type="project" value="UniProtKB-UniRule"/>
</dbReference>
<dbReference type="HAMAP" id="MF_00148">
    <property type="entry name" value="UDG"/>
    <property type="match status" value="1"/>
</dbReference>
<evidence type="ECO:0000256" key="9">
    <source>
        <dbReference type="HAMAP-Rule" id="MF_00148"/>
    </source>
</evidence>
<evidence type="ECO:0000256" key="6">
    <source>
        <dbReference type="ARBA" id="ARBA00022763"/>
    </source>
</evidence>
<dbReference type="SUPFAM" id="SSF52141">
    <property type="entry name" value="Uracil-DNA glycosylase-like"/>
    <property type="match status" value="1"/>
</dbReference>
<dbReference type="InterPro" id="IPR018085">
    <property type="entry name" value="Ura-DNA_Glyclase_AS"/>
</dbReference>
<evidence type="ECO:0000256" key="1">
    <source>
        <dbReference type="ARBA" id="ARBA00001400"/>
    </source>
</evidence>
<evidence type="ECO:0000256" key="5">
    <source>
        <dbReference type="ARBA" id="ARBA00018429"/>
    </source>
</evidence>
<evidence type="ECO:0000313" key="13">
    <source>
        <dbReference type="EMBL" id="PPE68358.1"/>
    </source>
</evidence>
<dbReference type="EMBL" id="PSNY01000031">
    <property type="protein sequence ID" value="PPE68358.1"/>
    <property type="molecule type" value="Genomic_DNA"/>
</dbReference>
<dbReference type="GO" id="GO:0097510">
    <property type="term" value="P:base-excision repair, AP site formation via deaminated base removal"/>
    <property type="evidence" value="ECO:0007669"/>
    <property type="project" value="TreeGrafter"/>
</dbReference>
<dbReference type="SMART" id="SM00986">
    <property type="entry name" value="UDG"/>
    <property type="match status" value="1"/>
</dbReference>
<dbReference type="NCBIfam" id="NF003588">
    <property type="entry name" value="PRK05254.1-1"/>
    <property type="match status" value="1"/>
</dbReference>
<evidence type="ECO:0000256" key="11">
    <source>
        <dbReference type="RuleBase" id="RU003780"/>
    </source>
</evidence>
<evidence type="ECO:0000313" key="14">
    <source>
        <dbReference type="EMBL" id="TCP04736.1"/>
    </source>
</evidence>
<dbReference type="Gene3D" id="3.40.470.10">
    <property type="entry name" value="Uracil-DNA glycosylase-like domain"/>
    <property type="match status" value="1"/>
</dbReference>
<keyword evidence="15" id="KW-1185">Reference proteome</keyword>
<dbReference type="AlphaFoldDB" id="A0A2S5T0E8"/>
<organism evidence="13 15">
    <name type="scientific">Caldimonas thermodepolymerans</name>
    <dbReference type="NCBI Taxonomy" id="215580"/>
    <lineage>
        <taxon>Bacteria</taxon>
        <taxon>Pseudomonadati</taxon>
        <taxon>Pseudomonadota</taxon>
        <taxon>Betaproteobacteria</taxon>
        <taxon>Burkholderiales</taxon>
        <taxon>Sphaerotilaceae</taxon>
        <taxon>Caldimonas</taxon>
    </lineage>
</organism>
<dbReference type="PROSITE" id="PS00130">
    <property type="entry name" value="U_DNA_GLYCOSYLASE"/>
    <property type="match status" value="1"/>
</dbReference>
<feature type="domain" description="Uracil-DNA glycosylase-like" evidence="12">
    <location>
        <begin position="71"/>
        <end position="234"/>
    </location>
</feature>
<evidence type="ECO:0000256" key="10">
    <source>
        <dbReference type="PROSITE-ProRule" id="PRU10072"/>
    </source>
</evidence>
<name>A0A2S5T0E8_9BURK</name>
<dbReference type="NCBIfam" id="NF003589">
    <property type="entry name" value="PRK05254.1-2"/>
    <property type="match status" value="1"/>
</dbReference>
<keyword evidence="8 9" id="KW-0234">DNA repair</keyword>
<evidence type="ECO:0000313" key="15">
    <source>
        <dbReference type="Proteomes" id="UP000239406"/>
    </source>
</evidence>
<dbReference type="OrthoDB" id="9804372at2"/>
<dbReference type="Pfam" id="PF03167">
    <property type="entry name" value="UDG"/>
    <property type="match status" value="1"/>
</dbReference>